<evidence type="ECO:0000313" key="2">
    <source>
        <dbReference type="Proteomes" id="UP000582016"/>
    </source>
</evidence>
<gene>
    <name evidence="1" type="ORF">FPHYL_9661</name>
</gene>
<accession>A0A8H5J5W2</accession>
<name>A0A8H5J5W2_9HYPO</name>
<dbReference type="AlphaFoldDB" id="A0A8H5J5W2"/>
<protein>
    <submittedName>
        <fullName evidence="1">Uncharacterized protein</fullName>
    </submittedName>
</protein>
<dbReference type="OrthoDB" id="4678058at2759"/>
<organism evidence="1 2">
    <name type="scientific">Fusarium phyllophilum</name>
    <dbReference type="NCBI Taxonomy" id="47803"/>
    <lineage>
        <taxon>Eukaryota</taxon>
        <taxon>Fungi</taxon>
        <taxon>Dikarya</taxon>
        <taxon>Ascomycota</taxon>
        <taxon>Pezizomycotina</taxon>
        <taxon>Sordariomycetes</taxon>
        <taxon>Hypocreomycetidae</taxon>
        <taxon>Hypocreales</taxon>
        <taxon>Nectriaceae</taxon>
        <taxon>Fusarium</taxon>
        <taxon>Fusarium fujikuroi species complex</taxon>
    </lineage>
</organism>
<reference evidence="1 2" key="1">
    <citation type="submission" date="2020-05" db="EMBL/GenBank/DDBJ databases">
        <title>Identification and distribution of gene clusters putatively required for synthesis of sphingolipid metabolism inhibitors in phylogenetically diverse species of the filamentous fungus Fusarium.</title>
        <authorList>
            <person name="Kim H.-S."/>
            <person name="Busman M."/>
            <person name="Brown D.W."/>
            <person name="Divon H."/>
            <person name="Uhlig S."/>
            <person name="Proctor R.H."/>
        </authorList>
    </citation>
    <scope>NUCLEOTIDE SEQUENCE [LARGE SCALE GENOMIC DNA]</scope>
    <source>
        <strain evidence="1 2">NRRL 13617</strain>
    </source>
</reference>
<evidence type="ECO:0000313" key="1">
    <source>
        <dbReference type="EMBL" id="KAF5549409.1"/>
    </source>
</evidence>
<dbReference type="EMBL" id="JAAOAQ010000403">
    <property type="protein sequence ID" value="KAF5549409.1"/>
    <property type="molecule type" value="Genomic_DNA"/>
</dbReference>
<proteinExistence type="predicted"/>
<keyword evidence="2" id="KW-1185">Reference proteome</keyword>
<sequence>MDLDDIVKEVGGKLITKIDIDPPTGWTTDFEAINGFEWAEEGRIAETIEGFGLKDKPKPLFGNESRDGEVIFQAGDKLYIYYPGSKEDVLRIKDYTDLESLVSAINDLGFGELKIADPRYC</sequence>
<comment type="caution">
    <text evidence="1">The sequence shown here is derived from an EMBL/GenBank/DDBJ whole genome shotgun (WGS) entry which is preliminary data.</text>
</comment>
<dbReference type="Proteomes" id="UP000582016">
    <property type="component" value="Unassembled WGS sequence"/>
</dbReference>